<evidence type="ECO:0000313" key="2">
    <source>
        <dbReference type="EMBL" id="KAJ6698807.1"/>
    </source>
</evidence>
<evidence type="ECO:0000313" key="3">
    <source>
        <dbReference type="Proteomes" id="UP001151532"/>
    </source>
</evidence>
<keyword evidence="1" id="KW-0472">Membrane</keyword>
<evidence type="ECO:0000256" key="1">
    <source>
        <dbReference type="SAM" id="Phobius"/>
    </source>
</evidence>
<keyword evidence="1" id="KW-1133">Transmembrane helix</keyword>
<proteinExistence type="predicted"/>
<name>A0A9Q0T2R1_SALPP</name>
<reference evidence="2" key="2">
    <citation type="journal article" date="2023" name="Int. J. Mol. Sci.">
        <title>De Novo Assembly and Annotation of 11 Diverse Shrub Willow (Salix) Genomes Reveals Novel Gene Organization in Sex-Linked Regions.</title>
        <authorList>
            <person name="Hyden B."/>
            <person name="Feng K."/>
            <person name="Yates T.B."/>
            <person name="Jawdy S."/>
            <person name="Cereghino C."/>
            <person name="Smart L.B."/>
            <person name="Muchero W."/>
        </authorList>
    </citation>
    <scope>NUCLEOTIDE SEQUENCE</scope>
    <source>
        <tissue evidence="2">Shoot tip</tissue>
    </source>
</reference>
<reference evidence="2" key="1">
    <citation type="submission" date="2022-11" db="EMBL/GenBank/DDBJ databases">
        <authorList>
            <person name="Hyden B.L."/>
            <person name="Feng K."/>
            <person name="Yates T."/>
            <person name="Jawdy S."/>
            <person name="Smart L.B."/>
            <person name="Muchero W."/>
        </authorList>
    </citation>
    <scope>NUCLEOTIDE SEQUENCE</scope>
    <source>
        <tissue evidence="2">Shoot tip</tissue>
    </source>
</reference>
<dbReference type="PANTHER" id="PTHR33133:SF9">
    <property type="entry name" value="SOLUTE CARRIER FAMILY 40 PROTEIN"/>
    <property type="match status" value="1"/>
</dbReference>
<dbReference type="Proteomes" id="UP001151532">
    <property type="component" value="Chromosome 6"/>
</dbReference>
<organism evidence="2 3">
    <name type="scientific">Salix purpurea</name>
    <name type="common">Purple osier willow</name>
    <dbReference type="NCBI Taxonomy" id="77065"/>
    <lineage>
        <taxon>Eukaryota</taxon>
        <taxon>Viridiplantae</taxon>
        <taxon>Streptophyta</taxon>
        <taxon>Embryophyta</taxon>
        <taxon>Tracheophyta</taxon>
        <taxon>Spermatophyta</taxon>
        <taxon>Magnoliopsida</taxon>
        <taxon>eudicotyledons</taxon>
        <taxon>Gunneridae</taxon>
        <taxon>Pentapetalae</taxon>
        <taxon>rosids</taxon>
        <taxon>fabids</taxon>
        <taxon>Malpighiales</taxon>
        <taxon>Salicaceae</taxon>
        <taxon>Saliceae</taxon>
        <taxon>Salix</taxon>
    </lineage>
</organism>
<keyword evidence="1" id="KW-0812">Transmembrane</keyword>
<gene>
    <name evidence="2" type="ORF">OIU79_012160</name>
</gene>
<protein>
    <submittedName>
        <fullName evidence="2">Uncharacterized protein</fullName>
    </submittedName>
</protein>
<dbReference type="EMBL" id="JAPFFK010000017">
    <property type="protein sequence ID" value="KAJ6698807.1"/>
    <property type="molecule type" value="Genomic_DNA"/>
</dbReference>
<feature type="transmembrane region" description="Helical" evidence="1">
    <location>
        <begin position="54"/>
        <end position="76"/>
    </location>
</feature>
<comment type="caution">
    <text evidence="2">The sequence shown here is derived from an EMBL/GenBank/DDBJ whole genome shotgun (WGS) entry which is preliminary data.</text>
</comment>
<dbReference type="PANTHER" id="PTHR33133">
    <property type="entry name" value="OS08G0107100 PROTEIN-RELATED"/>
    <property type="match status" value="1"/>
</dbReference>
<sequence>MLGFRVILGSLGAPFCLAFARLVAVAKVLAVLESECCGFKSLVKANKMMAERQQTTLIMALLSNMGLGLVVCLYEFKMSKGISFWEGSILVSMYSMVLVFDTVTTAVFYYACKP</sequence>
<feature type="transmembrane region" description="Helical" evidence="1">
    <location>
        <begin position="88"/>
        <end position="111"/>
    </location>
</feature>
<dbReference type="AlphaFoldDB" id="A0A9Q0T2R1"/>
<accession>A0A9Q0T2R1</accession>
<keyword evidence="3" id="KW-1185">Reference proteome</keyword>
<dbReference type="OrthoDB" id="1934589at2759"/>